<sequence length="402" mass="44494">MTRKRKPKTPITQSNPSSTRPRLDSAKPKSTRTLIRRFHVLIKRRAILEKRQNKYGDGISSSSTELKDIEAEMEAMGGLEAYQSMSAIGQGKDRGGGSESVLIGWMRELGMHKSDGKVRLLEVGALKHDNYGSCESWVACSPIDLRSRHPEIREQDFLKLDVGENKDRWDVVSLSLVVNFVPDAKDRGKMLSIARDILRPPGSSGDGGLLFLVLPTPCVANSRYMTSIHLVSVCTQLGFTLIRDRYKPTGTGDTNFTKKTIAIPPMSTLPVRGNRANKPHNRKPYDKAPVSSPSPPPQLARSKSTFFNAVKAVFAGWFSGGDSANGDSDRDRDDKHLKRRSSRSKLDNGARPKRIRTVSPQRIPTRKSGYLDPPEHMIRPAGSLGRSSKLTVSSSHLPSNTR</sequence>
<protein>
    <recommendedName>
        <fullName evidence="4">25S rRNA adenine-N(1) methyltransferase</fullName>
        <ecNumber evidence="4">2.1.1.-</ecNumber>
    </recommendedName>
</protein>
<gene>
    <name evidence="6" type="ORF">BN14_02885</name>
</gene>
<feature type="compositionally biased region" description="Polar residues" evidence="5">
    <location>
        <begin position="385"/>
        <end position="402"/>
    </location>
</feature>
<dbReference type="GO" id="GO:0016433">
    <property type="term" value="F:rRNA (adenine) methyltransferase activity"/>
    <property type="evidence" value="ECO:0007669"/>
    <property type="project" value="UniProtKB-UniRule"/>
</dbReference>
<evidence type="ECO:0000256" key="1">
    <source>
        <dbReference type="ARBA" id="ARBA00022603"/>
    </source>
</evidence>
<keyword evidence="3 4" id="KW-0949">S-adenosyl-L-methionine</keyword>
<name>M5BP96_THACB</name>
<keyword evidence="4" id="KW-0539">Nucleus</keyword>
<feature type="binding site" evidence="4">
    <location>
        <position position="124"/>
    </location>
    <ligand>
        <name>S-adenosyl-L-methionine</name>
        <dbReference type="ChEBI" id="CHEBI:59789"/>
    </ligand>
</feature>
<feature type="compositionally biased region" description="Polar residues" evidence="5">
    <location>
        <begin position="10"/>
        <end position="20"/>
    </location>
</feature>
<evidence type="ECO:0000256" key="5">
    <source>
        <dbReference type="SAM" id="MobiDB-lite"/>
    </source>
</evidence>
<feature type="binding site" evidence="4">
    <location>
        <position position="144"/>
    </location>
    <ligand>
        <name>S-adenosyl-L-methionine</name>
        <dbReference type="ChEBI" id="CHEBI:59789"/>
    </ligand>
</feature>
<dbReference type="GO" id="GO:0005730">
    <property type="term" value="C:nucleolus"/>
    <property type="evidence" value="ECO:0007669"/>
    <property type="project" value="UniProtKB-SubCell"/>
</dbReference>
<comment type="caution">
    <text evidence="6">The sequence shown here is derived from an EMBL/GenBank/DDBJ whole genome shotgun (WGS) entry which is preliminary data.</text>
</comment>
<organism evidence="6 7">
    <name type="scientific">Thanatephorus cucumeris (strain AG1-IB / isolate 7/3/14)</name>
    <name type="common">Lettuce bottom rot fungus</name>
    <name type="synonym">Rhizoctonia solani</name>
    <dbReference type="NCBI Taxonomy" id="1108050"/>
    <lineage>
        <taxon>Eukaryota</taxon>
        <taxon>Fungi</taxon>
        <taxon>Dikarya</taxon>
        <taxon>Basidiomycota</taxon>
        <taxon>Agaricomycotina</taxon>
        <taxon>Agaricomycetes</taxon>
        <taxon>Cantharellales</taxon>
        <taxon>Ceratobasidiaceae</taxon>
        <taxon>Rhizoctonia</taxon>
        <taxon>Rhizoctonia solani AG-1</taxon>
    </lineage>
</organism>
<keyword evidence="1 4" id="KW-0489">Methyltransferase</keyword>
<dbReference type="PANTHER" id="PTHR21008">
    <property type="entry name" value="S-ADENOSYLMETHIONINE SENSOR UPSTREAM OF MTORC1-RELATED"/>
    <property type="match status" value="1"/>
</dbReference>
<dbReference type="EC" id="2.1.1.-" evidence="4"/>
<evidence type="ECO:0000256" key="4">
    <source>
        <dbReference type="HAMAP-Rule" id="MF_03044"/>
    </source>
</evidence>
<dbReference type="InterPro" id="IPR021867">
    <property type="entry name" value="Bmt2/SAMTOR"/>
</dbReference>
<feature type="region of interest" description="Disordered" evidence="5">
    <location>
        <begin position="253"/>
        <end position="301"/>
    </location>
</feature>
<dbReference type="AlphaFoldDB" id="M5BP96"/>
<comment type="similarity">
    <text evidence="4">Belongs to the BMT2 family.</text>
</comment>
<feature type="compositionally biased region" description="Basic and acidic residues" evidence="5">
    <location>
        <begin position="327"/>
        <end position="336"/>
    </location>
</feature>
<keyword evidence="2 4" id="KW-0808">Transferase</keyword>
<reference evidence="6 7" key="1">
    <citation type="journal article" date="2013" name="J. Biotechnol.">
        <title>Establishment and interpretation of the genome sequence of the phytopathogenic fungus Rhizoctonia solani AG1-IB isolate 7/3/14.</title>
        <authorList>
            <person name="Wibberg D.W."/>
            <person name="Jelonek L.J."/>
            <person name="Rupp O.R."/>
            <person name="Hennig M.H."/>
            <person name="Eikmeyer F.E."/>
            <person name="Goesmann A.G."/>
            <person name="Hartmann A.H."/>
            <person name="Borriss R.B."/>
            <person name="Grosch R.G."/>
            <person name="Puehler A.P."/>
            <person name="Schlueter A.S."/>
        </authorList>
    </citation>
    <scope>NUCLEOTIDE SEQUENCE [LARGE SCALE GENOMIC DNA]</scope>
    <source>
        <strain evidence="7">AG1-IB / isolate 7/3/14</strain>
    </source>
</reference>
<dbReference type="PANTHER" id="PTHR21008:SF1">
    <property type="entry name" value="25S RRNA (ADENINE(2142)-N(1))-METHYLTRANSFERASE"/>
    <property type="match status" value="1"/>
</dbReference>
<proteinExistence type="inferred from homology"/>
<dbReference type="HAMAP" id="MF_03044">
    <property type="entry name" value="BMT2"/>
    <property type="match status" value="1"/>
</dbReference>
<dbReference type="EMBL" id="CAOJ01003895">
    <property type="protein sequence ID" value="CCO28886.1"/>
    <property type="molecule type" value="Genomic_DNA"/>
</dbReference>
<feature type="region of interest" description="Disordered" evidence="5">
    <location>
        <begin position="321"/>
        <end position="402"/>
    </location>
</feature>
<comment type="subcellular location">
    <subcellularLocation>
        <location evidence="4">Nucleus</location>
        <location evidence="4">Nucleolus</location>
    </subcellularLocation>
</comment>
<dbReference type="Proteomes" id="UP000012065">
    <property type="component" value="Unassembled WGS sequence"/>
</dbReference>
<feature type="region of interest" description="Disordered" evidence="5">
    <location>
        <begin position="1"/>
        <end position="30"/>
    </location>
</feature>
<accession>M5BP96</accession>
<dbReference type="Pfam" id="PF11968">
    <property type="entry name" value="Bmt2"/>
    <property type="match status" value="1"/>
</dbReference>
<evidence type="ECO:0000313" key="7">
    <source>
        <dbReference type="Proteomes" id="UP000012065"/>
    </source>
</evidence>
<evidence type="ECO:0000313" key="6">
    <source>
        <dbReference type="EMBL" id="CCO28886.1"/>
    </source>
</evidence>
<evidence type="ECO:0000256" key="2">
    <source>
        <dbReference type="ARBA" id="ARBA00022679"/>
    </source>
</evidence>
<comment type="function">
    <text evidence="4">S-adenosyl-L-methionine-dependent methyltransferase that specifically methylates the N(1) position of an adenine present in helix 65 in 25S rRNA.</text>
</comment>
<dbReference type="HOGENOM" id="CLU_685458_0_0_1"/>
<evidence type="ECO:0000256" key="3">
    <source>
        <dbReference type="ARBA" id="ARBA00022691"/>
    </source>
</evidence>